<protein>
    <submittedName>
        <fullName evidence="1">Uncharacterized protein</fullName>
    </submittedName>
</protein>
<gene>
    <name evidence="1" type="ORF">MANES_01G184900</name>
</gene>
<sequence>MCFSIYFILKILNQLKSFLLMPNETLHVFKIDEVLLNHPVLQVAHPHSNRHLDFCLRLSGSNNAELES</sequence>
<evidence type="ECO:0000313" key="1">
    <source>
        <dbReference type="EMBL" id="OAY61389.1"/>
    </source>
</evidence>
<dbReference type="EMBL" id="CM004387">
    <property type="protein sequence ID" value="OAY61389.1"/>
    <property type="molecule type" value="Genomic_DNA"/>
</dbReference>
<dbReference type="AlphaFoldDB" id="A0A2C9WLS4"/>
<organism evidence="1">
    <name type="scientific">Manihot esculenta</name>
    <name type="common">Cassava</name>
    <name type="synonym">Jatropha manihot</name>
    <dbReference type="NCBI Taxonomy" id="3983"/>
    <lineage>
        <taxon>Eukaryota</taxon>
        <taxon>Viridiplantae</taxon>
        <taxon>Streptophyta</taxon>
        <taxon>Embryophyta</taxon>
        <taxon>Tracheophyta</taxon>
        <taxon>Spermatophyta</taxon>
        <taxon>Magnoliopsida</taxon>
        <taxon>eudicotyledons</taxon>
        <taxon>Gunneridae</taxon>
        <taxon>Pentapetalae</taxon>
        <taxon>rosids</taxon>
        <taxon>fabids</taxon>
        <taxon>Malpighiales</taxon>
        <taxon>Euphorbiaceae</taxon>
        <taxon>Crotonoideae</taxon>
        <taxon>Manihoteae</taxon>
        <taxon>Manihot</taxon>
    </lineage>
</organism>
<proteinExistence type="predicted"/>
<reference evidence="1" key="1">
    <citation type="submission" date="2016-02" db="EMBL/GenBank/DDBJ databases">
        <title>WGS assembly of Manihot esculenta.</title>
        <authorList>
            <person name="Bredeson J.V."/>
            <person name="Prochnik S.E."/>
            <person name="Lyons J.B."/>
            <person name="Schmutz J."/>
            <person name="Grimwood J."/>
            <person name="Vrebalov J."/>
            <person name="Bart R.S."/>
            <person name="Amuge T."/>
            <person name="Ferguson M.E."/>
            <person name="Green R."/>
            <person name="Putnam N."/>
            <person name="Stites J."/>
            <person name="Rounsley S."/>
            <person name="Rokhsar D.S."/>
        </authorList>
    </citation>
    <scope>NUCLEOTIDE SEQUENCE [LARGE SCALE GENOMIC DNA]</scope>
    <source>
        <tissue evidence="1">Leaf</tissue>
    </source>
</reference>
<name>A0A2C9WLS4_MANES</name>
<accession>A0A2C9WLS4</accession>